<proteinExistence type="inferred from homology"/>
<keyword evidence="3" id="KW-0963">Cytoplasm</keyword>
<evidence type="ECO:0000256" key="9">
    <source>
        <dbReference type="ARBA" id="ARBA00023069"/>
    </source>
</evidence>
<keyword evidence="15" id="KW-1185">Reference proteome</keyword>
<dbReference type="Gene3D" id="1.10.287.2620">
    <property type="match status" value="1"/>
</dbReference>
<organism evidence="14 15">
    <name type="scientific">Rhamnusium bicolor</name>
    <dbReference type="NCBI Taxonomy" id="1586634"/>
    <lineage>
        <taxon>Eukaryota</taxon>
        <taxon>Metazoa</taxon>
        <taxon>Ecdysozoa</taxon>
        <taxon>Arthropoda</taxon>
        <taxon>Hexapoda</taxon>
        <taxon>Insecta</taxon>
        <taxon>Pterygota</taxon>
        <taxon>Neoptera</taxon>
        <taxon>Endopterygota</taxon>
        <taxon>Coleoptera</taxon>
        <taxon>Polyphaga</taxon>
        <taxon>Cucujiformia</taxon>
        <taxon>Chrysomeloidea</taxon>
        <taxon>Cerambycidae</taxon>
        <taxon>Lepturinae</taxon>
        <taxon>Rhagiini</taxon>
        <taxon>Rhamnusium</taxon>
    </lineage>
</organism>
<evidence type="ECO:0000256" key="8">
    <source>
        <dbReference type="ARBA" id="ARBA00023054"/>
    </source>
</evidence>
<evidence type="ECO:0000256" key="2">
    <source>
        <dbReference type="ARBA" id="ARBA00008887"/>
    </source>
</evidence>
<evidence type="ECO:0000256" key="7">
    <source>
        <dbReference type="ARBA" id="ARBA00023017"/>
    </source>
</evidence>
<evidence type="ECO:0000256" key="6">
    <source>
        <dbReference type="ARBA" id="ARBA00022840"/>
    </source>
</evidence>
<dbReference type="FunFam" id="1.10.287.2620:FF:000002">
    <property type="entry name" value="Dynein heavy chain 2, axonemal"/>
    <property type="match status" value="1"/>
</dbReference>
<evidence type="ECO:0000256" key="3">
    <source>
        <dbReference type="ARBA" id="ARBA00022490"/>
    </source>
</evidence>
<dbReference type="Pfam" id="PF08393">
    <property type="entry name" value="DHC_N2"/>
    <property type="match status" value="1"/>
</dbReference>
<dbReference type="InterPro" id="IPR026983">
    <property type="entry name" value="DHC"/>
</dbReference>
<keyword evidence="8" id="KW-0175">Coiled coil</keyword>
<feature type="domain" description="Dynein heavy chain linker" evidence="13">
    <location>
        <begin position="321"/>
        <end position="590"/>
    </location>
</feature>
<keyword evidence="10" id="KW-0505">Motor protein</keyword>
<evidence type="ECO:0000256" key="5">
    <source>
        <dbReference type="ARBA" id="ARBA00022741"/>
    </source>
</evidence>
<dbReference type="PANTHER" id="PTHR22878">
    <property type="entry name" value="DYNEIN HEAVY CHAIN 6, AXONEMAL-LIKE-RELATED"/>
    <property type="match status" value="1"/>
</dbReference>
<dbReference type="GO" id="GO:0005524">
    <property type="term" value="F:ATP binding"/>
    <property type="evidence" value="ECO:0007669"/>
    <property type="project" value="UniProtKB-KW"/>
</dbReference>
<dbReference type="GO" id="GO:0007018">
    <property type="term" value="P:microtubule-based movement"/>
    <property type="evidence" value="ECO:0007669"/>
    <property type="project" value="InterPro"/>
</dbReference>
<dbReference type="GO" id="GO:0030286">
    <property type="term" value="C:dynein complex"/>
    <property type="evidence" value="ECO:0007669"/>
    <property type="project" value="UniProtKB-KW"/>
</dbReference>
<keyword evidence="9" id="KW-0969">Cilium</keyword>
<gene>
    <name evidence="14" type="ORF">NQ314_013328</name>
</gene>
<dbReference type="AlphaFoldDB" id="A0AAV8X8Z1"/>
<accession>A0AAV8X8Z1</accession>
<sequence>MNETCIICIPVKLADGQEFTHSFFEEVIKVHDVNDVYGKVSDAAQKAVLLVNRHLQKWKRYKSLWSYDKVSTCEKFITKNSTLSLYEEKFMFYNDIIENIKACSGYIDAGSIRLNLRPLLFTINFHSVEWKNTLGTLLDAWTKARMDEMKDKIDHLTVLVRQNIKGLERFKAIMQAISTIQRSNISAELDYLCYQQTYTILSMYGIYFPPENEAMSYQLEKDWKALLLSALYREQTLESTKDRFAGLTFSEINEFCDMLVIFLEKYEREGPGAVGEDLDLGIKLMDEYKVQFQELEERRIELVNAEMLFDIPLADYSDYLKAKSDFESMEVLYKLYKSLKYAREVWGKTLWANLNPQALVDGIDGFMKDYRKLPKNVRTIPVGLTLELKMKQFKNVVPLMVALKNEALRERHWRQLMVKTGIEFDMSPERFTLDNMFSMELHRYQDMAEEIINNAIKELSIEKGVKEIAEVWGAISFILFKHMKGIEDRGFIVGPTDEIMQVLDDNSMNLQSMAGSQFVGPFLPQVQKWEKSLANIGEVIDEWLSVQRKWLYLEGIFVGGDIRAQLPDEAKKFDDIDKAFRRIMLETAKKA</sequence>
<reference evidence="14" key="1">
    <citation type="journal article" date="2023" name="Insect Mol. Biol.">
        <title>Genome sequencing provides insights into the evolution of gene families encoding plant cell wall-degrading enzymes in longhorned beetles.</title>
        <authorList>
            <person name="Shin N.R."/>
            <person name="Okamura Y."/>
            <person name="Kirsch R."/>
            <person name="Pauchet Y."/>
        </authorList>
    </citation>
    <scope>NUCLEOTIDE SEQUENCE</scope>
    <source>
        <strain evidence="14">RBIC_L_NR</strain>
    </source>
</reference>
<dbReference type="GO" id="GO:0005930">
    <property type="term" value="C:axoneme"/>
    <property type="evidence" value="ECO:0007669"/>
    <property type="project" value="UniProtKB-SubCell"/>
</dbReference>
<dbReference type="EMBL" id="JANEYF010003725">
    <property type="protein sequence ID" value="KAJ8934454.1"/>
    <property type="molecule type" value="Genomic_DNA"/>
</dbReference>
<protein>
    <recommendedName>
        <fullName evidence="13">Dynein heavy chain linker domain-containing protein</fullName>
    </recommendedName>
</protein>
<name>A0AAV8X8Z1_9CUCU</name>
<dbReference type="GO" id="GO:0045505">
    <property type="term" value="F:dynein intermediate chain binding"/>
    <property type="evidence" value="ECO:0007669"/>
    <property type="project" value="InterPro"/>
</dbReference>
<dbReference type="GO" id="GO:0005874">
    <property type="term" value="C:microtubule"/>
    <property type="evidence" value="ECO:0007669"/>
    <property type="project" value="UniProtKB-KW"/>
</dbReference>
<dbReference type="FunFam" id="1.20.140.100:FF:000001">
    <property type="entry name" value="dynein heavy chain 17, axonemal"/>
    <property type="match status" value="1"/>
</dbReference>
<dbReference type="GO" id="GO:0051959">
    <property type="term" value="F:dynein light intermediate chain binding"/>
    <property type="evidence" value="ECO:0007669"/>
    <property type="project" value="InterPro"/>
</dbReference>
<evidence type="ECO:0000256" key="4">
    <source>
        <dbReference type="ARBA" id="ARBA00022701"/>
    </source>
</evidence>
<evidence type="ECO:0000256" key="1">
    <source>
        <dbReference type="ARBA" id="ARBA00004430"/>
    </source>
</evidence>
<evidence type="ECO:0000256" key="10">
    <source>
        <dbReference type="ARBA" id="ARBA00023175"/>
    </source>
</evidence>
<keyword evidence="7" id="KW-0243">Dynein</keyword>
<dbReference type="Proteomes" id="UP001162156">
    <property type="component" value="Unassembled WGS sequence"/>
</dbReference>
<dbReference type="PANTHER" id="PTHR22878:SF63">
    <property type="entry name" value="DYNEIN AXONEMAL HEAVY CHAIN 10"/>
    <property type="match status" value="1"/>
</dbReference>
<evidence type="ECO:0000256" key="12">
    <source>
        <dbReference type="ARBA" id="ARBA00023273"/>
    </source>
</evidence>
<evidence type="ECO:0000313" key="15">
    <source>
        <dbReference type="Proteomes" id="UP001162156"/>
    </source>
</evidence>
<comment type="subcellular location">
    <subcellularLocation>
        <location evidence="1">Cytoplasm</location>
        <location evidence="1">Cytoskeleton</location>
        <location evidence="1">Cilium axoneme</location>
    </subcellularLocation>
</comment>
<keyword evidence="4" id="KW-0493">Microtubule</keyword>
<evidence type="ECO:0000259" key="13">
    <source>
        <dbReference type="Pfam" id="PF08393"/>
    </source>
</evidence>
<evidence type="ECO:0000256" key="11">
    <source>
        <dbReference type="ARBA" id="ARBA00023212"/>
    </source>
</evidence>
<comment type="similarity">
    <text evidence="2">Belongs to the dynein heavy chain family.</text>
</comment>
<keyword evidence="12" id="KW-0966">Cell projection</keyword>
<keyword evidence="5" id="KW-0547">Nucleotide-binding</keyword>
<evidence type="ECO:0000313" key="14">
    <source>
        <dbReference type="EMBL" id="KAJ8934454.1"/>
    </source>
</evidence>
<dbReference type="InterPro" id="IPR013602">
    <property type="entry name" value="Dynein_heavy_linker"/>
</dbReference>
<keyword evidence="6" id="KW-0067">ATP-binding</keyword>
<dbReference type="Gene3D" id="1.20.140.100">
    <property type="entry name" value="Dynein heavy chain, N-terminal domain 2"/>
    <property type="match status" value="1"/>
</dbReference>
<dbReference type="InterPro" id="IPR042222">
    <property type="entry name" value="Dynein_2_N"/>
</dbReference>
<comment type="caution">
    <text evidence="14">The sequence shown here is derived from an EMBL/GenBank/DDBJ whole genome shotgun (WGS) entry which is preliminary data.</text>
</comment>
<keyword evidence="11" id="KW-0206">Cytoskeleton</keyword>